<accession>A0A3P8VX73</accession>
<dbReference type="InterPro" id="IPR009057">
    <property type="entry name" value="Homeodomain-like_sf"/>
</dbReference>
<keyword evidence="15" id="KW-0804">Transcription</keyword>
<dbReference type="InterPro" id="IPR013087">
    <property type="entry name" value="Znf_C2H2_type"/>
</dbReference>
<feature type="DNA-binding region" description="Homeobox" evidence="17">
    <location>
        <begin position="294"/>
        <end position="336"/>
    </location>
</feature>
<evidence type="ECO:0000256" key="16">
    <source>
        <dbReference type="ARBA" id="ARBA00023242"/>
    </source>
</evidence>
<dbReference type="Gene3D" id="3.30.160.60">
    <property type="entry name" value="Classic Zinc Finger"/>
    <property type="match status" value="1"/>
</dbReference>
<keyword evidence="3" id="KW-0678">Repressor</keyword>
<feature type="region of interest" description="Disordered" evidence="19">
    <location>
        <begin position="644"/>
        <end position="713"/>
    </location>
</feature>
<dbReference type="SUPFAM" id="SSF46689">
    <property type="entry name" value="Homeodomain-like"/>
    <property type="match status" value="4"/>
</dbReference>
<dbReference type="SMART" id="SM00355">
    <property type="entry name" value="ZnF_C2H2"/>
    <property type="match status" value="2"/>
</dbReference>
<dbReference type="FunFam" id="1.10.10.60:FF:000062">
    <property type="entry name" value="zinc fingers and homeoboxes protein 3"/>
    <property type="match status" value="1"/>
</dbReference>
<feature type="DNA-binding region" description="Homeobox" evidence="17">
    <location>
        <begin position="715"/>
        <end position="765"/>
    </location>
</feature>
<evidence type="ECO:0000256" key="15">
    <source>
        <dbReference type="ARBA" id="ARBA00023163"/>
    </source>
</evidence>
<dbReference type="Pfam" id="PF18387">
    <property type="entry name" value="zf_C2H2_ZHX"/>
    <property type="match status" value="1"/>
</dbReference>
<dbReference type="GO" id="GO:0000981">
    <property type="term" value="F:DNA-binding transcription factor activity, RNA polymerase II-specific"/>
    <property type="evidence" value="ECO:0007669"/>
    <property type="project" value="TreeGrafter"/>
</dbReference>
<dbReference type="GO" id="GO:0008270">
    <property type="term" value="F:zinc ion binding"/>
    <property type="evidence" value="ECO:0007669"/>
    <property type="project" value="UniProtKB-KW"/>
</dbReference>
<evidence type="ECO:0000256" key="13">
    <source>
        <dbReference type="ARBA" id="ARBA00023125"/>
    </source>
</evidence>
<dbReference type="GeneID" id="103388785"/>
<dbReference type="PROSITE" id="PS50071">
    <property type="entry name" value="HOMEOBOX_2"/>
    <property type="match status" value="4"/>
</dbReference>
<dbReference type="FunFam" id="3.30.160.60:FF:000296">
    <property type="entry name" value="Zinc fingers and homeoboxes protein 1"/>
    <property type="match status" value="1"/>
</dbReference>
<evidence type="ECO:0000256" key="6">
    <source>
        <dbReference type="ARBA" id="ARBA00022723"/>
    </source>
</evidence>
<organism evidence="21 22">
    <name type="scientific">Cynoglossus semilaevis</name>
    <name type="common">Tongue sole</name>
    <dbReference type="NCBI Taxonomy" id="244447"/>
    <lineage>
        <taxon>Eukaryota</taxon>
        <taxon>Metazoa</taxon>
        <taxon>Chordata</taxon>
        <taxon>Craniata</taxon>
        <taxon>Vertebrata</taxon>
        <taxon>Euteleostomi</taxon>
        <taxon>Actinopterygii</taxon>
        <taxon>Neopterygii</taxon>
        <taxon>Teleostei</taxon>
        <taxon>Neoteleostei</taxon>
        <taxon>Acanthomorphata</taxon>
        <taxon>Carangaria</taxon>
        <taxon>Pleuronectiformes</taxon>
        <taxon>Pleuronectoidei</taxon>
        <taxon>Cynoglossidae</taxon>
        <taxon>Cynoglossinae</taxon>
        <taxon>Cynoglossus</taxon>
    </lineage>
</organism>
<sequence length="881" mass="96738">MSSRRKNSTPCMIRPDHTMVELDDDEEEPHDMKAFAFQGPMEVDLSTKVDSSADVDLTGRTSDTPTTQDKHAAEPTDLSRPQHKQQGGYECKYCSFSTQNLNTFKEHVDANHPNVILNPLYLCAVCNFKTKKFDTLTEHNERCHPGESNFKFKRIKMNNQTILEQTIEGCSNNAVIYNTASTNAAKGDELSTQPIGKPTAVKVSKPKIMTSDGKGTDYQLGKVTHDLSKKQITAVNVNGTVIIPEATLLKADSLSHIMPSLQRPVNYTQVPKIAVPLNTTKYNPSLDENLTLISSFNKFPYPTHAELSWLTAASKHPEEQIKVWFTTQRLKQGISWSPEEVEEARKKMFNGTISSVPQTFAVVAPQLTTQASKNISTASKHMTSAASILQSLPCQLLGQSNLVLTPVANGSTITSAPLALTVANQVAQSLKRPLTSPVMAADSKRPSIIQTISAPMVTSKLTSPKVLNFTADPNKTAEQLTVLRLSYTQCPFPEEDEIYRLIETTGLSRGEIKKWFSDGRLHNLKGVPPPPALVKAEVTPVPKDGSVRKAVPSHFPLLERVKGKTSEQLKALEESFQKSSSPTETELDQLANDTRLSKTEVDCWFSERRALRDNMEKTLLTMASKNTEDRQERPGVLLNGASHRGEEAKSLHSSPHPPAPSTSSSSSPPVLVASSPHPPTLRSAASPPILTSSSSSSSPHPPILSASTSPAPISNRSLTLLREMFCRTQWPSPEEYSQLEVQTSLGRTDIVRWFKDHRLALKNGETLDWMEEIQKQTEQQRVCLDQNKTATVEASAETTAATEPSKLSALDKVQQLTDRITQSVTDLSRTRPDQTGPGGADKGRWVKVTVAVGEETEGVQGQRRTTDADVISLEQTGRVTG</sequence>
<evidence type="ECO:0000256" key="2">
    <source>
        <dbReference type="ARBA" id="ARBA00007440"/>
    </source>
</evidence>
<dbReference type="Gene3D" id="1.10.10.60">
    <property type="entry name" value="Homeodomain-like"/>
    <property type="match status" value="4"/>
</dbReference>
<keyword evidence="14 17" id="KW-0371">Homeobox</keyword>
<dbReference type="PANTHER" id="PTHR15467:SF5">
    <property type="entry name" value="ZINC FINGERS AND HOMEOBOXES PROTEIN 2"/>
    <property type="match status" value="1"/>
</dbReference>
<feature type="compositionally biased region" description="Low complexity" evidence="19">
    <location>
        <begin position="683"/>
        <end position="707"/>
    </location>
</feature>
<keyword evidence="7" id="KW-0677">Repeat</keyword>
<evidence type="ECO:0000256" key="11">
    <source>
        <dbReference type="ARBA" id="ARBA00022843"/>
    </source>
</evidence>
<feature type="compositionally biased region" description="Low complexity" evidence="19">
    <location>
        <begin position="661"/>
        <end position="675"/>
    </location>
</feature>
<dbReference type="SMART" id="SM00389">
    <property type="entry name" value="HOX"/>
    <property type="match status" value="4"/>
</dbReference>
<keyword evidence="11" id="KW-0832">Ubl conjugation</keyword>
<keyword evidence="13 17" id="KW-0238">DNA-binding</keyword>
<comment type="subcellular location">
    <subcellularLocation>
        <location evidence="1 17 18">Nucleus</location>
    </subcellularLocation>
</comment>
<dbReference type="InterPro" id="IPR001356">
    <property type="entry name" value="HD"/>
</dbReference>
<feature type="domain" description="Homeobox" evidence="20">
    <location>
        <begin position="476"/>
        <end position="526"/>
    </location>
</feature>
<dbReference type="GO" id="GO:0003677">
    <property type="term" value="F:DNA binding"/>
    <property type="evidence" value="ECO:0007669"/>
    <property type="project" value="UniProtKB-UniRule"/>
</dbReference>
<dbReference type="RefSeq" id="XP_016893244.1">
    <property type="nucleotide sequence ID" value="XM_017037755.2"/>
</dbReference>
<evidence type="ECO:0000256" key="8">
    <source>
        <dbReference type="ARBA" id="ARBA00022771"/>
    </source>
</evidence>
<dbReference type="AlphaFoldDB" id="A0A3P8VX73"/>
<keyword evidence="10" id="KW-0862">Zinc</keyword>
<evidence type="ECO:0000256" key="9">
    <source>
        <dbReference type="ARBA" id="ARBA00022782"/>
    </source>
</evidence>
<dbReference type="Pfam" id="PF00046">
    <property type="entry name" value="Homeodomain"/>
    <property type="match status" value="1"/>
</dbReference>
<reference evidence="21" key="2">
    <citation type="submission" date="2025-08" db="UniProtKB">
        <authorList>
            <consortium name="Ensembl"/>
        </authorList>
    </citation>
    <scope>IDENTIFICATION</scope>
</reference>
<reference evidence="21 22" key="1">
    <citation type="journal article" date="2014" name="Nat. Genet.">
        <title>Whole-genome sequence of a flatfish provides insights into ZW sex chromosome evolution and adaptation to a benthic lifestyle.</title>
        <authorList>
            <person name="Chen S."/>
            <person name="Zhang G."/>
            <person name="Shao C."/>
            <person name="Huang Q."/>
            <person name="Liu G."/>
            <person name="Zhang P."/>
            <person name="Song W."/>
            <person name="An N."/>
            <person name="Chalopin D."/>
            <person name="Volff J.N."/>
            <person name="Hong Y."/>
            <person name="Li Q."/>
            <person name="Sha Z."/>
            <person name="Zhou H."/>
            <person name="Xie M."/>
            <person name="Yu Q."/>
            <person name="Liu Y."/>
            <person name="Xiang H."/>
            <person name="Wang N."/>
            <person name="Wu K."/>
            <person name="Yang C."/>
            <person name="Zhou Q."/>
            <person name="Liao X."/>
            <person name="Yang L."/>
            <person name="Hu Q."/>
            <person name="Zhang J."/>
            <person name="Meng L."/>
            <person name="Jin L."/>
            <person name="Tian Y."/>
            <person name="Lian J."/>
            <person name="Yang J."/>
            <person name="Miao G."/>
            <person name="Liu S."/>
            <person name="Liang Z."/>
            <person name="Yan F."/>
            <person name="Li Y."/>
            <person name="Sun B."/>
            <person name="Zhang H."/>
            <person name="Zhang J."/>
            <person name="Zhu Y."/>
            <person name="Du M."/>
            <person name="Zhao Y."/>
            <person name="Schartl M."/>
            <person name="Tang Q."/>
            <person name="Wang J."/>
        </authorList>
    </citation>
    <scope>NUCLEOTIDE SEQUENCE</scope>
</reference>
<keyword evidence="9" id="KW-0221">Differentiation</keyword>
<keyword evidence="4" id="KW-1017">Isopeptide bond</keyword>
<reference evidence="21" key="3">
    <citation type="submission" date="2025-09" db="UniProtKB">
        <authorList>
            <consortium name="Ensembl"/>
        </authorList>
    </citation>
    <scope>IDENTIFICATION</scope>
</reference>
<evidence type="ECO:0000256" key="19">
    <source>
        <dbReference type="SAM" id="MobiDB-lite"/>
    </source>
</evidence>
<dbReference type="SUPFAM" id="SSF57667">
    <property type="entry name" value="beta-beta-alpha zinc fingers"/>
    <property type="match status" value="2"/>
</dbReference>
<evidence type="ECO:0000256" key="10">
    <source>
        <dbReference type="ARBA" id="ARBA00022833"/>
    </source>
</evidence>
<dbReference type="PANTHER" id="PTHR15467">
    <property type="entry name" value="ZINC-FINGERS AND HOMEOBOXES RELATED"/>
    <property type="match status" value="1"/>
</dbReference>
<keyword evidence="22" id="KW-1185">Reference proteome</keyword>
<keyword evidence="6" id="KW-0479">Metal-binding</keyword>
<feature type="region of interest" description="Disordered" evidence="19">
    <location>
        <begin position="1"/>
        <end position="30"/>
    </location>
</feature>
<dbReference type="InterPro" id="IPR036236">
    <property type="entry name" value="Znf_C2H2_sf"/>
</dbReference>
<evidence type="ECO:0000256" key="18">
    <source>
        <dbReference type="RuleBase" id="RU000682"/>
    </source>
</evidence>
<feature type="DNA-binding region" description="Homeobox" evidence="17">
    <location>
        <begin position="478"/>
        <end position="527"/>
    </location>
</feature>
<dbReference type="STRING" id="244447.ENSCSEP00000017921"/>
<evidence type="ECO:0000256" key="17">
    <source>
        <dbReference type="PROSITE-ProRule" id="PRU00108"/>
    </source>
</evidence>
<dbReference type="Ensembl" id="ENSCSET00000018141.1">
    <property type="protein sequence ID" value="ENSCSEP00000017921.1"/>
    <property type="gene ID" value="ENSCSEG00000011495.1"/>
</dbReference>
<feature type="region of interest" description="Disordered" evidence="19">
    <location>
        <begin position="45"/>
        <end position="85"/>
    </location>
</feature>
<keyword evidence="12" id="KW-0805">Transcription regulation</keyword>
<evidence type="ECO:0000256" key="5">
    <source>
        <dbReference type="ARBA" id="ARBA00022553"/>
    </source>
</evidence>
<proteinExistence type="inferred from homology"/>
<dbReference type="KEGG" id="csem:103388785"/>
<dbReference type="OMA" id="ENHMEGT"/>
<evidence type="ECO:0000256" key="3">
    <source>
        <dbReference type="ARBA" id="ARBA00022491"/>
    </source>
</evidence>
<dbReference type="InParanoid" id="A0A3P8VX73"/>
<feature type="domain" description="Homeobox" evidence="20">
    <location>
        <begin position="565"/>
        <end position="615"/>
    </location>
</feature>
<feature type="DNA-binding region" description="Homeobox" evidence="17">
    <location>
        <begin position="567"/>
        <end position="616"/>
    </location>
</feature>
<feature type="domain" description="Homeobox" evidence="20">
    <location>
        <begin position="713"/>
        <end position="764"/>
    </location>
</feature>
<evidence type="ECO:0000256" key="1">
    <source>
        <dbReference type="ARBA" id="ARBA00004123"/>
    </source>
</evidence>
<evidence type="ECO:0000259" key="20">
    <source>
        <dbReference type="PROSITE" id="PS50071"/>
    </source>
</evidence>
<name>A0A3P8VX73_CYNSE</name>
<feature type="domain" description="Homeobox" evidence="20">
    <location>
        <begin position="292"/>
        <end position="335"/>
    </location>
</feature>
<dbReference type="Proteomes" id="UP000265120">
    <property type="component" value="Chromosome 13"/>
</dbReference>
<dbReference type="GeneTree" id="ENSGT00950000182893"/>
<feature type="region of interest" description="Disordered" evidence="19">
    <location>
        <begin position="823"/>
        <end position="845"/>
    </location>
</feature>
<evidence type="ECO:0000313" key="22">
    <source>
        <dbReference type="Proteomes" id="UP000265120"/>
    </source>
</evidence>
<dbReference type="OrthoDB" id="6159439at2759"/>
<evidence type="ECO:0000313" key="21">
    <source>
        <dbReference type="Ensembl" id="ENSCSEP00000017921.1"/>
    </source>
</evidence>
<dbReference type="GO" id="GO:0005634">
    <property type="term" value="C:nucleus"/>
    <property type="evidence" value="ECO:0007669"/>
    <property type="project" value="UniProtKB-SubCell"/>
</dbReference>
<evidence type="ECO:0000256" key="14">
    <source>
        <dbReference type="ARBA" id="ARBA00023155"/>
    </source>
</evidence>
<dbReference type="InterPro" id="IPR041057">
    <property type="entry name" value="ZHX_Znf_C2H2"/>
</dbReference>
<keyword evidence="5" id="KW-0597">Phosphoprotein</keyword>
<dbReference type="CDD" id="cd00086">
    <property type="entry name" value="homeodomain"/>
    <property type="match status" value="3"/>
</dbReference>
<protein>
    <submittedName>
        <fullName evidence="21">Zinc fingers and homeoboxes 2a</fullName>
    </submittedName>
</protein>
<dbReference type="CTD" id="386660"/>
<evidence type="ECO:0000256" key="7">
    <source>
        <dbReference type="ARBA" id="ARBA00022737"/>
    </source>
</evidence>
<dbReference type="RefSeq" id="XP_024917361.1">
    <property type="nucleotide sequence ID" value="XM_025061593.1"/>
</dbReference>
<dbReference type="GO" id="GO:0030154">
    <property type="term" value="P:cell differentiation"/>
    <property type="evidence" value="ECO:0007669"/>
    <property type="project" value="UniProtKB-KW"/>
</dbReference>
<keyword evidence="16 17" id="KW-0539">Nucleus</keyword>
<comment type="similarity">
    <text evidence="2">Belongs to the ZHX family.</text>
</comment>
<evidence type="ECO:0000256" key="12">
    <source>
        <dbReference type="ARBA" id="ARBA00023015"/>
    </source>
</evidence>
<keyword evidence="8" id="KW-0863">Zinc-finger</keyword>
<evidence type="ECO:0000256" key="4">
    <source>
        <dbReference type="ARBA" id="ARBA00022499"/>
    </source>
</evidence>